<feature type="binding site" evidence="24">
    <location>
        <begin position="194"/>
        <end position="195"/>
    </location>
    <ligand>
        <name>ATP</name>
        <dbReference type="ChEBI" id="CHEBI:30616"/>
    </ligand>
</feature>
<evidence type="ECO:0000256" key="20">
    <source>
        <dbReference type="ARBA" id="ARBA00076288"/>
    </source>
</evidence>
<dbReference type="GO" id="GO:0009252">
    <property type="term" value="P:peptidoglycan biosynthetic process"/>
    <property type="evidence" value="ECO:0007669"/>
    <property type="project" value="UniProtKB-UniRule"/>
</dbReference>
<dbReference type="PATRIC" id="fig|796944.3.peg.196"/>
<dbReference type="Gene3D" id="3.40.50.20">
    <property type="match status" value="1"/>
</dbReference>
<dbReference type="GO" id="GO:0071555">
    <property type="term" value="P:cell wall organization"/>
    <property type="evidence" value="ECO:0007669"/>
    <property type="project" value="UniProtKB-KW"/>
</dbReference>
<feature type="domain" description="ATP-grasp" evidence="27">
    <location>
        <begin position="143"/>
        <end position="351"/>
    </location>
</feature>
<comment type="function">
    <text evidence="2 22">Cell wall formation.</text>
</comment>
<keyword evidence="14 22" id="KW-0573">Peptidoglycan synthesis</keyword>
<keyword evidence="15 25" id="KW-0464">Manganese</keyword>
<dbReference type="PROSITE" id="PS00843">
    <property type="entry name" value="DALA_DALA_LIGASE_1"/>
    <property type="match status" value="1"/>
</dbReference>
<comment type="pathway">
    <text evidence="4 22">Cell wall biogenesis; peptidoglycan biosynthesis.</text>
</comment>
<evidence type="ECO:0000256" key="23">
    <source>
        <dbReference type="PIRSR" id="PIRSR039102-1"/>
    </source>
</evidence>
<evidence type="ECO:0000256" key="10">
    <source>
        <dbReference type="ARBA" id="ARBA00022741"/>
    </source>
</evidence>
<evidence type="ECO:0000256" key="18">
    <source>
        <dbReference type="ARBA" id="ARBA00060592"/>
    </source>
</evidence>
<comment type="cofactor">
    <cofactor evidence="25">
        <name>Mg(2+)</name>
        <dbReference type="ChEBI" id="CHEBI:18420"/>
    </cofactor>
    <cofactor evidence="25">
        <name>Mn(2+)</name>
        <dbReference type="ChEBI" id="CHEBI:29035"/>
    </cofactor>
    <text evidence="25">Binds 2 magnesium or manganese ions per subunit.</text>
</comment>
<dbReference type="RefSeq" id="WP_009537413.1">
    <property type="nucleotide sequence ID" value="NZ_JH414506.1"/>
</dbReference>
<comment type="pathway">
    <text evidence="18">Glycan biosynthesis.</text>
</comment>
<evidence type="ECO:0000256" key="4">
    <source>
        <dbReference type="ARBA" id="ARBA00004752"/>
    </source>
</evidence>
<dbReference type="NCBIfam" id="TIGR01205">
    <property type="entry name" value="D_ala_D_alaTIGR"/>
    <property type="match status" value="1"/>
</dbReference>
<feature type="binding site" evidence="24">
    <location>
        <begin position="224"/>
        <end position="231"/>
    </location>
    <ligand>
        <name>ATP</name>
        <dbReference type="ChEBI" id="CHEBI:30616"/>
    </ligand>
</feature>
<evidence type="ECO:0000256" key="22">
    <source>
        <dbReference type="HAMAP-Rule" id="MF_00047"/>
    </source>
</evidence>
<dbReference type="NCBIfam" id="NF002528">
    <property type="entry name" value="PRK01966.1-4"/>
    <property type="match status" value="1"/>
</dbReference>
<dbReference type="SUPFAM" id="SSF56059">
    <property type="entry name" value="Glutathione synthetase ATP-binding domain-like"/>
    <property type="match status" value="1"/>
</dbReference>
<dbReference type="Proteomes" id="UP000003527">
    <property type="component" value="Unassembled WGS sequence"/>
</dbReference>
<dbReference type="HAMAP" id="MF_00047">
    <property type="entry name" value="Dala_Dala_lig"/>
    <property type="match status" value="1"/>
</dbReference>
<dbReference type="GO" id="GO:0005524">
    <property type="term" value="F:ATP binding"/>
    <property type="evidence" value="ECO:0007669"/>
    <property type="project" value="UniProtKB-UniRule"/>
</dbReference>
<sequence>MKNIVLLFGGQSTEHEVSCRSVLTVLKAVNREKYRPILLGITKAGEWIPVENTEKIEDGSWREDKRRAMLLPDAGLKSLVLFEKDGSCRMEKADIVFPVLHGKGGEDGTVQGLLELAEIPYVGCGVLSSAISMDKISTKLAVEKVLERQGVRQAKYIALSHSEWKKEKRRAEICREVEEELHFPVFVKPSNAGSSCGVSKVENQEALPLAVEKALQVDRRVLIEEFIKGRELECAVFSGVPGEVVASSVGEIKAAAEFYDYDAKYNNPDSKTELNPDLPSDVEEKIQKAAKSIFLAVDGFSLSRVDFFFTGEEIVFNEINTLPGFTSISMYPMLFEKAGWNIEELVEKLIASAENRPS</sequence>
<protein>
    <recommendedName>
        <fullName evidence="19 22">D-alanine--D-alanine ligase</fullName>
        <ecNumber evidence="6 22">6.3.2.4</ecNumber>
    </recommendedName>
    <alternativeName>
        <fullName evidence="21 22">D-Ala-D-Ala ligase</fullName>
    </alternativeName>
    <alternativeName>
        <fullName evidence="20 22">D-alanylalanine synthetase</fullName>
    </alternativeName>
</protein>
<keyword evidence="16 22" id="KW-0961">Cell wall biogenesis/degradation</keyword>
<dbReference type="InterPro" id="IPR011761">
    <property type="entry name" value="ATP-grasp"/>
</dbReference>
<evidence type="ECO:0000259" key="27">
    <source>
        <dbReference type="PROSITE" id="PS50975"/>
    </source>
</evidence>
<feature type="binding site" evidence="24">
    <location>
        <position position="135"/>
    </location>
    <ligand>
        <name>ATP</name>
        <dbReference type="ChEBI" id="CHEBI:30616"/>
    </ligand>
</feature>
<dbReference type="UniPathway" id="UPA00219"/>
<dbReference type="GO" id="GO:0008360">
    <property type="term" value="P:regulation of cell shape"/>
    <property type="evidence" value="ECO:0007669"/>
    <property type="project" value="UniProtKB-KW"/>
</dbReference>
<evidence type="ECO:0000256" key="2">
    <source>
        <dbReference type="ARBA" id="ARBA00003921"/>
    </source>
</evidence>
<evidence type="ECO:0000256" key="17">
    <source>
        <dbReference type="ARBA" id="ARBA00047614"/>
    </source>
</evidence>
<evidence type="ECO:0000256" key="26">
    <source>
        <dbReference type="PROSITE-ProRule" id="PRU00409"/>
    </source>
</evidence>
<comment type="caution">
    <text evidence="28">The sequence shown here is derived from an EMBL/GenBank/DDBJ whole genome shotgun (WGS) entry which is preliminary data.</text>
</comment>
<dbReference type="Pfam" id="PF07478">
    <property type="entry name" value="Dala_Dala_lig_C"/>
    <property type="match status" value="1"/>
</dbReference>
<evidence type="ECO:0000256" key="12">
    <source>
        <dbReference type="ARBA" id="ARBA00022842"/>
    </source>
</evidence>
<dbReference type="HOGENOM" id="CLU_039268_0_0_9"/>
<keyword evidence="12 25" id="KW-0460">Magnesium</keyword>
<keyword evidence="9 25" id="KW-0479">Metal-binding</keyword>
<dbReference type="EC" id="6.3.2.4" evidence="6 22"/>
<comment type="subcellular location">
    <subcellularLocation>
        <location evidence="3 22">Cytoplasm</location>
    </subcellularLocation>
</comment>
<dbReference type="InterPro" id="IPR016185">
    <property type="entry name" value="PreATP-grasp_dom_sf"/>
</dbReference>
<gene>
    <name evidence="22" type="primary">ddl</name>
    <name evidence="28" type="ORF">HMPREF9624_01687</name>
</gene>
<dbReference type="InterPro" id="IPR011095">
    <property type="entry name" value="Dala_Dala_lig_C"/>
</dbReference>
<proteinExistence type="inferred from homology"/>
<keyword evidence="8 22" id="KW-0436">Ligase</keyword>
<feature type="binding site" evidence="25">
    <location>
        <position position="318"/>
    </location>
    <ligand>
        <name>Mg(2+)</name>
        <dbReference type="ChEBI" id="CHEBI:18420"/>
        <label>1</label>
    </ligand>
</feature>
<evidence type="ECO:0000256" key="6">
    <source>
        <dbReference type="ARBA" id="ARBA00012216"/>
    </source>
</evidence>
<evidence type="ECO:0000313" key="29">
    <source>
        <dbReference type="Proteomes" id="UP000003527"/>
    </source>
</evidence>
<evidence type="ECO:0000256" key="21">
    <source>
        <dbReference type="ARBA" id="ARBA00077154"/>
    </source>
</evidence>
<evidence type="ECO:0000256" key="3">
    <source>
        <dbReference type="ARBA" id="ARBA00004496"/>
    </source>
</evidence>
<dbReference type="InterPro" id="IPR000291">
    <property type="entry name" value="D-Ala_lig_Van_CS"/>
</dbReference>
<feature type="binding site" evidence="25">
    <location>
        <position position="320"/>
    </location>
    <ligand>
        <name>Mg(2+)</name>
        <dbReference type="ChEBI" id="CHEBI:18420"/>
        <label>2</label>
    </ligand>
</feature>
<dbReference type="PROSITE" id="PS50975">
    <property type="entry name" value="ATP_GRASP"/>
    <property type="match status" value="1"/>
</dbReference>
<accession>G9WRH1</accession>
<feature type="binding site" evidence="25">
    <location>
        <position position="318"/>
    </location>
    <ligand>
        <name>Mg(2+)</name>
        <dbReference type="ChEBI" id="CHEBI:18420"/>
        <label>2</label>
    </ligand>
</feature>
<dbReference type="InterPro" id="IPR005905">
    <property type="entry name" value="D_ala_D_ala"/>
</dbReference>
<reference evidence="28 29" key="1">
    <citation type="submission" date="2011-08" db="EMBL/GenBank/DDBJ databases">
        <title>The Genome Sequence of Oribacterium sp. ACB7.</title>
        <authorList>
            <consortium name="The Broad Institute Genome Sequencing Platform"/>
            <person name="Earl A."/>
            <person name="Ward D."/>
            <person name="Feldgarden M."/>
            <person name="Gevers D."/>
            <person name="Sizova M."/>
            <person name="Hazen A."/>
            <person name="Epstein S."/>
            <person name="Young S.K."/>
            <person name="Zeng Q."/>
            <person name="Gargeya S."/>
            <person name="Fitzgerald M."/>
            <person name="Haas B."/>
            <person name="Abouelleil A."/>
            <person name="Alvarado L."/>
            <person name="Arachchi H.M."/>
            <person name="Berlin A."/>
            <person name="Brown A."/>
            <person name="Chapman S.B."/>
            <person name="Chen Z."/>
            <person name="Dunbar C."/>
            <person name="Freedman E."/>
            <person name="Gearin G."/>
            <person name="Gellesch M."/>
            <person name="Goldberg J."/>
            <person name="Griggs A."/>
            <person name="Gujja S."/>
            <person name="Heiman D."/>
            <person name="Howarth C."/>
            <person name="Larson L."/>
            <person name="Lui A."/>
            <person name="MacDonald P.J.P."/>
            <person name="Montmayeur A."/>
            <person name="Murphy C."/>
            <person name="Neiman D."/>
            <person name="Pearson M."/>
            <person name="Priest M."/>
            <person name="Roberts A."/>
            <person name="Saif S."/>
            <person name="Shea T."/>
            <person name="Shenoy N."/>
            <person name="Sisk P."/>
            <person name="Stolte C."/>
            <person name="Sykes S."/>
            <person name="Wortman J."/>
            <person name="Nusbaum C."/>
            <person name="Birren B."/>
        </authorList>
    </citation>
    <scope>NUCLEOTIDE SEQUENCE [LARGE SCALE GENOMIC DNA]</scope>
    <source>
        <strain evidence="28 29">ACB7</strain>
    </source>
</reference>
<evidence type="ECO:0000256" key="15">
    <source>
        <dbReference type="ARBA" id="ARBA00023211"/>
    </source>
</evidence>
<organism evidence="28 29">
    <name type="scientific">Oribacterium asaccharolyticum ACB7</name>
    <dbReference type="NCBI Taxonomy" id="796944"/>
    <lineage>
        <taxon>Bacteria</taxon>
        <taxon>Bacillati</taxon>
        <taxon>Bacillota</taxon>
        <taxon>Clostridia</taxon>
        <taxon>Lachnospirales</taxon>
        <taxon>Lachnospiraceae</taxon>
        <taxon>Oribacterium</taxon>
    </lineage>
</organism>
<name>G9WRH1_9FIRM</name>
<evidence type="ECO:0000256" key="7">
    <source>
        <dbReference type="ARBA" id="ARBA00022490"/>
    </source>
</evidence>
<feature type="binding site" evidence="24">
    <location>
        <begin position="186"/>
        <end position="188"/>
    </location>
    <ligand>
        <name>ATP</name>
        <dbReference type="ChEBI" id="CHEBI:30616"/>
    </ligand>
</feature>
<evidence type="ECO:0000256" key="11">
    <source>
        <dbReference type="ARBA" id="ARBA00022840"/>
    </source>
</evidence>
<keyword evidence="13 22" id="KW-0133">Cell shape</keyword>
<evidence type="ECO:0000256" key="1">
    <source>
        <dbReference type="ARBA" id="ARBA00001936"/>
    </source>
</evidence>
<dbReference type="AlphaFoldDB" id="G9WRH1"/>
<feature type="binding site" evidence="24">
    <location>
        <begin position="317"/>
        <end position="318"/>
    </location>
    <ligand>
        <name>ATP</name>
        <dbReference type="ChEBI" id="CHEBI:30616"/>
    </ligand>
</feature>
<dbReference type="SUPFAM" id="SSF52440">
    <property type="entry name" value="PreATP-grasp domain"/>
    <property type="match status" value="1"/>
</dbReference>
<evidence type="ECO:0000313" key="28">
    <source>
        <dbReference type="EMBL" id="EHL13911.1"/>
    </source>
</evidence>
<dbReference type="InterPro" id="IPR011127">
    <property type="entry name" value="Dala_Dala_lig_N"/>
</dbReference>
<keyword evidence="29" id="KW-1185">Reference proteome</keyword>
<dbReference type="PROSITE" id="PS00844">
    <property type="entry name" value="DALA_DALA_LIGASE_2"/>
    <property type="match status" value="1"/>
</dbReference>
<keyword evidence="7 22" id="KW-0963">Cytoplasm</keyword>
<feature type="active site" evidence="23">
    <location>
        <position position="194"/>
    </location>
</feature>
<keyword evidence="11 26" id="KW-0067">ATP-binding</keyword>
<dbReference type="NCBIfam" id="NF002378">
    <property type="entry name" value="PRK01372.1"/>
    <property type="match status" value="1"/>
</dbReference>
<evidence type="ECO:0000256" key="25">
    <source>
        <dbReference type="PIRSR" id="PIRSR039102-3"/>
    </source>
</evidence>
<keyword evidence="10 24" id="KW-0547">Nucleotide-binding</keyword>
<evidence type="ECO:0000256" key="13">
    <source>
        <dbReference type="ARBA" id="ARBA00022960"/>
    </source>
</evidence>
<feature type="active site" evidence="23">
    <location>
        <position position="14"/>
    </location>
</feature>
<evidence type="ECO:0000256" key="16">
    <source>
        <dbReference type="ARBA" id="ARBA00023316"/>
    </source>
</evidence>
<dbReference type="FunFam" id="3.30.1490.20:FF:000007">
    <property type="entry name" value="D-alanine--D-alanine ligase"/>
    <property type="match status" value="1"/>
</dbReference>
<comment type="cofactor">
    <cofactor evidence="1">
        <name>Mn(2+)</name>
        <dbReference type="ChEBI" id="CHEBI:29035"/>
    </cofactor>
</comment>
<dbReference type="EMBL" id="AFZD01000004">
    <property type="protein sequence ID" value="EHL13911.1"/>
    <property type="molecule type" value="Genomic_DNA"/>
</dbReference>
<dbReference type="InterPro" id="IPR013815">
    <property type="entry name" value="ATP_grasp_subdomain_1"/>
</dbReference>
<evidence type="ECO:0000256" key="5">
    <source>
        <dbReference type="ARBA" id="ARBA00010871"/>
    </source>
</evidence>
<comment type="similarity">
    <text evidence="5 22">Belongs to the D-alanine--D-alanine ligase family.</text>
</comment>
<dbReference type="Gene3D" id="3.30.470.20">
    <property type="entry name" value="ATP-grasp fold, B domain"/>
    <property type="match status" value="1"/>
</dbReference>
<feature type="active site" evidence="23">
    <location>
        <position position="329"/>
    </location>
</feature>
<evidence type="ECO:0000256" key="19">
    <source>
        <dbReference type="ARBA" id="ARBA00068427"/>
    </source>
</evidence>
<dbReference type="GO" id="GO:0008716">
    <property type="term" value="F:D-alanine-D-alanine ligase activity"/>
    <property type="evidence" value="ECO:0007669"/>
    <property type="project" value="UniProtKB-UniRule"/>
</dbReference>
<evidence type="ECO:0000256" key="9">
    <source>
        <dbReference type="ARBA" id="ARBA00022723"/>
    </source>
</evidence>
<evidence type="ECO:0000256" key="14">
    <source>
        <dbReference type="ARBA" id="ARBA00022984"/>
    </source>
</evidence>
<dbReference type="Gene3D" id="3.30.1490.20">
    <property type="entry name" value="ATP-grasp fold, A domain"/>
    <property type="match status" value="1"/>
</dbReference>
<feature type="binding site" evidence="25">
    <location>
        <position position="306"/>
    </location>
    <ligand>
        <name>Mg(2+)</name>
        <dbReference type="ChEBI" id="CHEBI:18420"/>
        <label>1</label>
    </ligand>
</feature>
<comment type="catalytic activity">
    <reaction evidence="17 22">
        <text>2 D-alanine + ATP = D-alanyl-D-alanine + ADP + phosphate + H(+)</text>
        <dbReference type="Rhea" id="RHEA:11224"/>
        <dbReference type="ChEBI" id="CHEBI:15378"/>
        <dbReference type="ChEBI" id="CHEBI:30616"/>
        <dbReference type="ChEBI" id="CHEBI:43474"/>
        <dbReference type="ChEBI" id="CHEBI:57416"/>
        <dbReference type="ChEBI" id="CHEBI:57822"/>
        <dbReference type="ChEBI" id="CHEBI:456216"/>
        <dbReference type="EC" id="6.3.2.4"/>
    </reaction>
</comment>
<dbReference type="PANTHER" id="PTHR23132">
    <property type="entry name" value="D-ALANINE--D-ALANINE LIGASE"/>
    <property type="match status" value="1"/>
</dbReference>
<dbReference type="GO" id="GO:0046872">
    <property type="term" value="F:metal ion binding"/>
    <property type="evidence" value="ECO:0007669"/>
    <property type="project" value="UniProtKB-KW"/>
</dbReference>
<dbReference type="PIRSF" id="PIRSF039102">
    <property type="entry name" value="Ddl/VanB"/>
    <property type="match status" value="1"/>
</dbReference>
<evidence type="ECO:0000256" key="24">
    <source>
        <dbReference type="PIRSR" id="PIRSR039102-2"/>
    </source>
</evidence>
<dbReference type="GO" id="GO:0005829">
    <property type="term" value="C:cytosol"/>
    <property type="evidence" value="ECO:0007669"/>
    <property type="project" value="TreeGrafter"/>
</dbReference>
<dbReference type="Pfam" id="PF01820">
    <property type="entry name" value="Dala_Dala_lig_N"/>
    <property type="match status" value="1"/>
</dbReference>
<dbReference type="PANTHER" id="PTHR23132:SF25">
    <property type="entry name" value="D-ALANINE--D-ALANINE LIGASE A"/>
    <property type="match status" value="1"/>
</dbReference>
<evidence type="ECO:0000256" key="8">
    <source>
        <dbReference type="ARBA" id="ARBA00022598"/>
    </source>
</evidence>